<dbReference type="GO" id="GO:0051560">
    <property type="term" value="P:mitochondrial calcium ion homeostasis"/>
    <property type="evidence" value="ECO:0007669"/>
    <property type="project" value="TreeGrafter"/>
</dbReference>
<dbReference type="PANTHER" id="PTHR12294:SF13">
    <property type="entry name" value="MITOCHONDRIAL CALCIUM UPTAKE 3, ISOFORM D"/>
    <property type="match status" value="1"/>
</dbReference>
<dbReference type="GO" id="GO:1990246">
    <property type="term" value="C:uniplex complex"/>
    <property type="evidence" value="ECO:0007669"/>
    <property type="project" value="TreeGrafter"/>
</dbReference>
<dbReference type="InterPro" id="IPR002048">
    <property type="entry name" value="EF_hand_dom"/>
</dbReference>
<dbReference type="Proteomes" id="UP000594262">
    <property type="component" value="Unplaced"/>
</dbReference>
<keyword evidence="9" id="KW-0472">Membrane</keyword>
<name>A0A7M5XHG7_9CNID</name>
<keyword evidence="6" id="KW-0106">Calcium</keyword>
<dbReference type="Pfam" id="PF13202">
    <property type="entry name" value="EF-hand_5"/>
    <property type="match status" value="1"/>
</dbReference>
<evidence type="ECO:0000313" key="14">
    <source>
        <dbReference type="Proteomes" id="UP000594262"/>
    </source>
</evidence>
<accession>A0A7M5XHG7</accession>
<evidence type="ECO:0000256" key="11">
    <source>
        <dbReference type="ARBA" id="ARBA00023262"/>
    </source>
</evidence>
<dbReference type="CDD" id="cd15900">
    <property type="entry name" value="EFh_MICU"/>
    <property type="match status" value="1"/>
</dbReference>
<keyword evidence="7" id="KW-0809">Transit peptide</keyword>
<keyword evidence="4" id="KW-0677">Repeat</keyword>
<evidence type="ECO:0000313" key="13">
    <source>
        <dbReference type="EnsemblMetazoa" id="CLYHEMP023112.1"/>
    </source>
</evidence>
<evidence type="ECO:0000256" key="1">
    <source>
        <dbReference type="ARBA" id="ARBA00004273"/>
    </source>
</evidence>
<dbReference type="AlphaFoldDB" id="A0A7M5XHG7"/>
<feature type="domain" description="EF-hand" evidence="12">
    <location>
        <begin position="186"/>
        <end position="221"/>
    </location>
</feature>
<dbReference type="RefSeq" id="XP_066928400.1">
    <property type="nucleotide sequence ID" value="XM_067072299.1"/>
</dbReference>
<dbReference type="EnsemblMetazoa" id="CLYHEMT023112.1">
    <property type="protein sequence ID" value="CLYHEMP023112.1"/>
    <property type="gene ID" value="CLYHEMG023112"/>
</dbReference>
<evidence type="ECO:0000256" key="9">
    <source>
        <dbReference type="ARBA" id="ARBA00023136"/>
    </source>
</evidence>
<dbReference type="OrthoDB" id="5859791at2759"/>
<organism evidence="13 14">
    <name type="scientific">Clytia hemisphaerica</name>
    <dbReference type="NCBI Taxonomy" id="252671"/>
    <lineage>
        <taxon>Eukaryota</taxon>
        <taxon>Metazoa</taxon>
        <taxon>Cnidaria</taxon>
        <taxon>Hydrozoa</taxon>
        <taxon>Hydroidolina</taxon>
        <taxon>Leptothecata</taxon>
        <taxon>Obeliida</taxon>
        <taxon>Clytiidae</taxon>
        <taxon>Clytia</taxon>
    </lineage>
</organism>
<evidence type="ECO:0000256" key="3">
    <source>
        <dbReference type="ARBA" id="ARBA00007828"/>
    </source>
</evidence>
<dbReference type="InterPro" id="IPR039800">
    <property type="entry name" value="MICU1/2/3"/>
</dbReference>
<dbReference type="InterPro" id="IPR018247">
    <property type="entry name" value="EF_Hand_1_Ca_BS"/>
</dbReference>
<comment type="subcellular location">
    <subcellularLocation>
        <location evidence="1">Mitochondrion inner membrane</location>
    </subcellularLocation>
    <subcellularLocation>
        <location evidence="2">Mitochondrion intermembrane space</location>
    </subcellularLocation>
</comment>
<keyword evidence="14" id="KW-1185">Reference proteome</keyword>
<proteinExistence type="inferred from homology"/>
<dbReference type="Gene3D" id="1.10.238.10">
    <property type="entry name" value="EF-hand"/>
    <property type="match status" value="2"/>
</dbReference>
<evidence type="ECO:0000259" key="12">
    <source>
        <dbReference type="PROSITE" id="PS50222"/>
    </source>
</evidence>
<reference evidence="13" key="1">
    <citation type="submission" date="2021-01" db="UniProtKB">
        <authorList>
            <consortium name="EnsemblMetazoa"/>
        </authorList>
    </citation>
    <scope>IDENTIFICATION</scope>
</reference>
<evidence type="ECO:0000256" key="5">
    <source>
        <dbReference type="ARBA" id="ARBA00022792"/>
    </source>
</evidence>
<comment type="similarity">
    <text evidence="3">Belongs to the aequorin family.</text>
</comment>
<dbReference type="Pfam" id="PF13833">
    <property type="entry name" value="EF-hand_8"/>
    <property type="match status" value="1"/>
</dbReference>
<evidence type="ECO:0000256" key="7">
    <source>
        <dbReference type="ARBA" id="ARBA00022946"/>
    </source>
</evidence>
<dbReference type="SMART" id="SM00054">
    <property type="entry name" value="EFh"/>
    <property type="match status" value="2"/>
</dbReference>
<dbReference type="GO" id="GO:0005509">
    <property type="term" value="F:calcium ion binding"/>
    <property type="evidence" value="ECO:0007669"/>
    <property type="project" value="InterPro"/>
</dbReference>
<dbReference type="GO" id="GO:0036444">
    <property type="term" value="P:calcium import into the mitochondrion"/>
    <property type="evidence" value="ECO:0007669"/>
    <property type="project" value="TreeGrafter"/>
</dbReference>
<evidence type="ECO:0000256" key="8">
    <source>
        <dbReference type="ARBA" id="ARBA00023128"/>
    </source>
</evidence>
<keyword evidence="11" id="KW-0599">Photoprotein</keyword>
<dbReference type="GO" id="GO:0008218">
    <property type="term" value="P:bioluminescence"/>
    <property type="evidence" value="ECO:0007669"/>
    <property type="project" value="UniProtKB-KW"/>
</dbReference>
<keyword evidence="5" id="KW-0999">Mitochondrion inner membrane</keyword>
<dbReference type="GO" id="GO:0005758">
    <property type="term" value="C:mitochondrial intermembrane space"/>
    <property type="evidence" value="ECO:0007669"/>
    <property type="project" value="UniProtKB-SubCell"/>
</dbReference>
<dbReference type="InterPro" id="IPR011992">
    <property type="entry name" value="EF-hand-dom_pair"/>
</dbReference>
<evidence type="ECO:0000256" key="6">
    <source>
        <dbReference type="ARBA" id="ARBA00022837"/>
    </source>
</evidence>
<dbReference type="PROSITE" id="PS00018">
    <property type="entry name" value="EF_HAND_1"/>
    <property type="match status" value="2"/>
</dbReference>
<keyword evidence="10" id="KW-0455">Luminescence</keyword>
<protein>
    <recommendedName>
        <fullName evidence="12">EF-hand domain-containing protein</fullName>
    </recommendedName>
</protein>
<dbReference type="GeneID" id="136815848"/>
<dbReference type="PANTHER" id="PTHR12294">
    <property type="entry name" value="EF HAND DOMAIN FAMILY A1,A2-RELATED"/>
    <property type="match status" value="1"/>
</dbReference>
<dbReference type="PROSITE" id="PS50222">
    <property type="entry name" value="EF_HAND_2"/>
    <property type="match status" value="2"/>
</dbReference>
<evidence type="ECO:0000256" key="10">
    <source>
        <dbReference type="ARBA" id="ARBA00023223"/>
    </source>
</evidence>
<dbReference type="SUPFAM" id="SSF47473">
    <property type="entry name" value="EF-hand"/>
    <property type="match status" value="2"/>
</dbReference>
<feature type="domain" description="EF-hand" evidence="12">
    <location>
        <begin position="376"/>
        <end position="411"/>
    </location>
</feature>
<evidence type="ECO:0000256" key="2">
    <source>
        <dbReference type="ARBA" id="ARBA00004569"/>
    </source>
</evidence>
<evidence type="ECO:0000256" key="4">
    <source>
        <dbReference type="ARBA" id="ARBA00022737"/>
    </source>
</evidence>
<sequence length="435" mass="50123">MASKRCVQNIIKLQRKLKLFNTIPRSTANFSCRNLNTTAAVVESSSEWKRKSNGHSSSSSLFRVAGITTALGLYMYHQNSTVEAKEDLQKDEQVMSRREQRFNQFASFEYYGQIVMSPQDFIESITENKPKLARRGKIRLTERDFNRIEGSTPRISSGSNTFFRDRHHDGVITYSEYIFLVTVLTKSNTGLQTALKMMDINGDRVISFEEFQQIVQMINKSASKSTRSRVEDEQDTVELTTTLMLHLFGKAGNDMVSFDRFFKFMDDLQSEVLELEFHEYSKSMRTISEIDFAKILLRNTMISESQYTEYLDRLKTRLEQIDHPKGITLEQFKAFHIFLSNLEDFVIAVQMTNAMNQTVDKELFTRAIKVTTGKDIDPHIVEVVFSLFDQDGDGKLSQNEFIGIMKDRLKRGFGKFPNTSGLAGFKHCLKKEMVK</sequence>
<keyword evidence="8" id="KW-0496">Mitochondrion</keyword>